<sequence length="30" mass="3287">RADAAKLLAMAEVLDDRRVSEARCAKEGLK</sequence>
<dbReference type="Proteomes" id="UP000003465">
    <property type="component" value="Unassembled WGS sequence"/>
</dbReference>
<gene>
    <name evidence="1" type="ORF">PSYMO_38123</name>
</gene>
<name>A0A656GN32_PSEA0</name>
<reference evidence="1 2" key="1">
    <citation type="journal article" date="2011" name="PLoS Pathog.">
        <title>Dynamic evolution of pathogenicity revealed by sequencing and comparative genomics of 19 Pseudomonas syringae isolates.</title>
        <authorList>
            <person name="Baltrus D.A."/>
            <person name="Nishimura M.T."/>
            <person name="Romanchuk A."/>
            <person name="Chang J.H."/>
            <person name="Mukhtar M.S."/>
            <person name="Cherkis K."/>
            <person name="Roach J."/>
            <person name="Grant S.R."/>
            <person name="Jones C.D."/>
            <person name="Dangl J.L."/>
        </authorList>
    </citation>
    <scope>NUCLEOTIDE SEQUENCE [LARGE SCALE GENOMIC DNA]</scope>
    <source>
        <strain evidence="1 2">301020</strain>
    </source>
</reference>
<comment type="caution">
    <text evidence="1">The sequence shown here is derived from an EMBL/GenBank/DDBJ whole genome shotgun (WGS) entry which is preliminary data.</text>
</comment>
<evidence type="ECO:0000313" key="1">
    <source>
        <dbReference type="EMBL" id="EGH26994.1"/>
    </source>
</evidence>
<evidence type="ECO:0000313" key="2">
    <source>
        <dbReference type="Proteomes" id="UP000003465"/>
    </source>
</evidence>
<dbReference type="AlphaFoldDB" id="A0A656GN32"/>
<proteinExistence type="predicted"/>
<dbReference type="EMBL" id="AEAG01003165">
    <property type="protein sequence ID" value="EGH26994.1"/>
    <property type="molecule type" value="Genomic_DNA"/>
</dbReference>
<accession>A0A656GN32</accession>
<organism evidence="1 2">
    <name type="scientific">Pseudomonas amygdali pv. mori str. 301020</name>
    <dbReference type="NCBI Taxonomy" id="629261"/>
    <lineage>
        <taxon>Bacteria</taxon>
        <taxon>Pseudomonadati</taxon>
        <taxon>Pseudomonadota</taxon>
        <taxon>Gammaproteobacteria</taxon>
        <taxon>Pseudomonadales</taxon>
        <taxon>Pseudomonadaceae</taxon>
        <taxon>Pseudomonas</taxon>
        <taxon>Pseudomonas amygdali</taxon>
    </lineage>
</organism>
<protein>
    <submittedName>
        <fullName evidence="1">Uncharacterized protein</fullName>
    </submittedName>
</protein>
<feature type="non-terminal residue" evidence="1">
    <location>
        <position position="1"/>
    </location>
</feature>